<dbReference type="AlphaFoldDB" id="M3XVC7"/>
<reference evidence="2" key="1">
    <citation type="submission" date="2024-06" db="UniProtKB">
        <authorList>
            <consortium name="Ensembl"/>
        </authorList>
    </citation>
    <scope>IDENTIFICATION</scope>
</reference>
<dbReference type="Ensembl" id="ENSMPUT00000003089.1">
    <property type="protein sequence ID" value="ENSMPUP00000003027.1"/>
    <property type="gene ID" value="ENSMPUG00000003058.1"/>
</dbReference>
<protein>
    <submittedName>
        <fullName evidence="2">Uncharacterized protein</fullName>
    </submittedName>
</protein>
<feature type="region of interest" description="Disordered" evidence="1">
    <location>
        <begin position="23"/>
        <end position="166"/>
    </location>
</feature>
<sequence length="166" mass="18126">MTLGKGWQGLAHPAVSWCMAALSRARGPRREGNEEEAEEERSEGEKQSAPLPGWMSGPTHPGPSASGPWWVFDALSREETERGCRGRPGVVWRPVEEPHLNPRPETASSPSPTGRGGHRAWPADEEPETCRRMQPPRGAQLGSQSHKGPDLPALRPGLDSRCGWES</sequence>
<accession>M3XVC7</accession>
<feature type="compositionally biased region" description="Acidic residues" evidence="1">
    <location>
        <begin position="33"/>
        <end position="42"/>
    </location>
</feature>
<dbReference type="EMBL" id="AEYP01075359">
    <property type="status" value="NOT_ANNOTATED_CDS"/>
    <property type="molecule type" value="Genomic_DNA"/>
</dbReference>
<dbReference type="HOGENOM" id="CLU_1602172_0_0_1"/>
<organism evidence="2">
    <name type="scientific">Mustela putorius furo</name>
    <name type="common">European domestic ferret</name>
    <name type="synonym">Mustela furo</name>
    <dbReference type="NCBI Taxonomy" id="9669"/>
    <lineage>
        <taxon>Eukaryota</taxon>
        <taxon>Metazoa</taxon>
        <taxon>Chordata</taxon>
        <taxon>Craniata</taxon>
        <taxon>Vertebrata</taxon>
        <taxon>Euteleostomi</taxon>
        <taxon>Mammalia</taxon>
        <taxon>Eutheria</taxon>
        <taxon>Laurasiatheria</taxon>
        <taxon>Carnivora</taxon>
        <taxon>Caniformia</taxon>
        <taxon>Musteloidea</taxon>
        <taxon>Mustelidae</taxon>
        <taxon>Mustelinae</taxon>
        <taxon>Mustela</taxon>
    </lineage>
</organism>
<evidence type="ECO:0000256" key="1">
    <source>
        <dbReference type="SAM" id="MobiDB-lite"/>
    </source>
</evidence>
<feature type="compositionally biased region" description="Basic and acidic residues" evidence="1">
    <location>
        <begin position="75"/>
        <end position="84"/>
    </location>
</feature>
<dbReference type="InParanoid" id="M3XVC7"/>
<evidence type="ECO:0000313" key="2">
    <source>
        <dbReference type="Ensembl" id="ENSMPUP00000003027.1"/>
    </source>
</evidence>
<name>M3XVC7_MUSPF</name>
<proteinExistence type="predicted"/>